<comment type="caution">
    <text evidence="14">Lacks conserved residue(s) required for the propagation of feature annotation.</text>
</comment>
<evidence type="ECO:0000256" key="2">
    <source>
        <dbReference type="ARBA" id="ARBA00004479"/>
    </source>
</evidence>
<dbReference type="SUPFAM" id="SSF57535">
    <property type="entry name" value="Complement control module/SCR domain"/>
    <property type="match status" value="2"/>
</dbReference>
<dbReference type="EMBL" id="VXBZ01011847">
    <property type="protein sequence ID" value="NXP55496.1"/>
    <property type="molecule type" value="Genomic_DNA"/>
</dbReference>
<dbReference type="OrthoDB" id="9944172at2759"/>
<accession>A0A7L2B878</accession>
<evidence type="ECO:0000256" key="4">
    <source>
        <dbReference type="ARBA" id="ARBA00022692"/>
    </source>
</evidence>
<dbReference type="PROSITE" id="PS50923">
    <property type="entry name" value="SUSHI"/>
    <property type="match status" value="2"/>
</dbReference>
<evidence type="ECO:0000256" key="7">
    <source>
        <dbReference type="ARBA" id="ARBA00022859"/>
    </source>
</evidence>
<proteinExistence type="predicted"/>
<comment type="caution">
    <text evidence="16">The sequence shown here is derived from an EMBL/GenBank/DDBJ whole genome shotgun (WGS) entry which is preliminary data.</text>
</comment>
<dbReference type="GO" id="GO:0004911">
    <property type="term" value="F:interleukin-2 receptor activity"/>
    <property type="evidence" value="ECO:0007669"/>
    <property type="project" value="InterPro"/>
</dbReference>
<keyword evidence="4" id="KW-0812">Transmembrane</keyword>
<dbReference type="Pfam" id="PF00084">
    <property type="entry name" value="Sushi"/>
    <property type="match status" value="2"/>
</dbReference>
<dbReference type="InterPro" id="IPR035976">
    <property type="entry name" value="Sushi/SCR/CCP_sf"/>
</dbReference>
<feature type="disulfide bond" evidence="14">
    <location>
        <begin position="104"/>
        <end position="147"/>
    </location>
</feature>
<evidence type="ECO:0000259" key="15">
    <source>
        <dbReference type="PROSITE" id="PS50923"/>
    </source>
</evidence>
<dbReference type="InterPro" id="IPR015486">
    <property type="entry name" value="IL-2_rcpt_alpha"/>
</dbReference>
<evidence type="ECO:0000256" key="11">
    <source>
        <dbReference type="ARBA" id="ARBA00023170"/>
    </source>
</evidence>
<dbReference type="CDD" id="cd00033">
    <property type="entry name" value="CCP"/>
    <property type="match status" value="1"/>
</dbReference>
<comment type="subunit">
    <text evidence="13">Non-covalent dimer of an alpha and a beta subunit. IL2R exists in 3 different forms: a high affinity dimer, an intermediate affinity monomer (beta subunit), and a low affinity monomer (alpha subunit). The high and intermediate affinity forms also associate with a gamma subunit.</text>
</comment>
<evidence type="ECO:0000256" key="8">
    <source>
        <dbReference type="ARBA" id="ARBA00022989"/>
    </source>
</evidence>
<evidence type="ECO:0000256" key="9">
    <source>
        <dbReference type="ARBA" id="ARBA00023136"/>
    </source>
</evidence>
<dbReference type="Gene3D" id="2.10.70.10">
    <property type="entry name" value="Complement Module, domain 1"/>
    <property type="match status" value="2"/>
</dbReference>
<feature type="domain" description="Sushi" evidence="15">
    <location>
        <begin position="1"/>
        <end position="61"/>
    </location>
</feature>
<feature type="non-terminal residue" evidence="16">
    <location>
        <position position="167"/>
    </location>
</feature>
<evidence type="ECO:0000313" key="17">
    <source>
        <dbReference type="Proteomes" id="UP000590868"/>
    </source>
</evidence>
<dbReference type="SMART" id="SM00032">
    <property type="entry name" value="CCP"/>
    <property type="match status" value="2"/>
</dbReference>
<comment type="subcellular location">
    <subcellularLocation>
        <location evidence="2">Membrane</location>
        <topology evidence="2">Single-pass type I membrane protein</topology>
    </subcellularLocation>
</comment>
<dbReference type="GO" id="GO:0006954">
    <property type="term" value="P:inflammatory response"/>
    <property type="evidence" value="ECO:0007669"/>
    <property type="project" value="TreeGrafter"/>
</dbReference>
<keyword evidence="10 14" id="KW-1015">Disulfide bond</keyword>
<dbReference type="InterPro" id="IPR000436">
    <property type="entry name" value="Sushi_SCR_CCP_dom"/>
</dbReference>
<evidence type="ECO:0000313" key="16">
    <source>
        <dbReference type="EMBL" id="NXP55496.1"/>
    </source>
</evidence>
<gene>
    <name evidence="16" type="primary">Il2ra</name>
    <name evidence="16" type="ORF">HELFUL_R08678</name>
</gene>
<name>A0A7L2B878_9GRUI</name>
<protein>
    <recommendedName>
        <fullName evidence="3">Interleukin-2 receptor subunit alpha</fullName>
    </recommendedName>
</protein>
<keyword evidence="7" id="KW-0391">Immunity</keyword>
<dbReference type="GO" id="GO:0016020">
    <property type="term" value="C:membrane"/>
    <property type="evidence" value="ECO:0007669"/>
    <property type="project" value="UniProtKB-SubCell"/>
</dbReference>
<keyword evidence="14" id="KW-0768">Sushi</keyword>
<keyword evidence="17" id="KW-1185">Reference proteome</keyword>
<feature type="domain" description="Sushi" evidence="15">
    <location>
        <begin position="102"/>
        <end position="165"/>
    </location>
</feature>
<keyword evidence="9" id="KW-0472">Membrane</keyword>
<feature type="non-terminal residue" evidence="16">
    <location>
        <position position="1"/>
    </location>
</feature>
<keyword evidence="6" id="KW-0677">Repeat</keyword>
<dbReference type="GO" id="GO:0019976">
    <property type="term" value="F:interleukin-2 binding"/>
    <property type="evidence" value="ECO:0007669"/>
    <property type="project" value="InterPro"/>
</dbReference>
<evidence type="ECO:0000256" key="10">
    <source>
        <dbReference type="ARBA" id="ARBA00023157"/>
    </source>
</evidence>
<dbReference type="GO" id="GO:0002376">
    <property type="term" value="P:immune system process"/>
    <property type="evidence" value="ECO:0007669"/>
    <property type="project" value="UniProtKB-KW"/>
</dbReference>
<keyword evidence="8" id="KW-1133">Transmembrane helix</keyword>
<evidence type="ECO:0000256" key="5">
    <source>
        <dbReference type="ARBA" id="ARBA00022729"/>
    </source>
</evidence>
<dbReference type="PANTHER" id="PTHR10573:SF0">
    <property type="entry name" value="INTERLEUKIN-2 RECEPTOR SUBUNIT ALPHA"/>
    <property type="match status" value="1"/>
</dbReference>
<comment type="function">
    <text evidence="1">Receptor for interleukin-2. The receptor is involved in the regulation of immune tolerance by controlling regulatory T cells (TREGs) activity. TREGs suppress the activation and expansion of autoreactive T-cells.</text>
</comment>
<sequence>CPAPPRTDFADNAIVLYPLGTKLYYECDDGYTRRSGQYTGIRCQCIEGVASWIYTDFECIDIKILLSTSPTLELDFTQMPGRKEETSAPQKQENLPEFYQKGFCGTPKTVPHAYLKLKKQYHLGQVLLFKCLEGFDKQHPISGTRTCKKVNGQITWTSLYIQCTNNS</sequence>
<evidence type="ECO:0000256" key="12">
    <source>
        <dbReference type="ARBA" id="ARBA00023180"/>
    </source>
</evidence>
<keyword evidence="5" id="KW-0732">Signal</keyword>
<evidence type="ECO:0000256" key="13">
    <source>
        <dbReference type="ARBA" id="ARBA00025938"/>
    </source>
</evidence>
<keyword evidence="11" id="KW-0675">Receptor</keyword>
<reference evidence="16 17" key="1">
    <citation type="submission" date="2019-09" db="EMBL/GenBank/DDBJ databases">
        <title>Bird 10,000 Genomes (B10K) Project - Family phase.</title>
        <authorList>
            <person name="Zhang G."/>
        </authorList>
    </citation>
    <scope>NUCLEOTIDE SEQUENCE [LARGE SCALE GENOMIC DNA]</scope>
    <source>
        <strain evidence="16">B10K-DU-001-55</strain>
        <tissue evidence="16">Muscle</tissue>
    </source>
</reference>
<evidence type="ECO:0000256" key="14">
    <source>
        <dbReference type="PROSITE-ProRule" id="PRU00302"/>
    </source>
</evidence>
<evidence type="ECO:0000256" key="3">
    <source>
        <dbReference type="ARBA" id="ARBA00013445"/>
    </source>
</evidence>
<evidence type="ECO:0000256" key="6">
    <source>
        <dbReference type="ARBA" id="ARBA00022737"/>
    </source>
</evidence>
<organism evidence="16 17">
    <name type="scientific">Heliornis fulica</name>
    <name type="common">sungrebe</name>
    <dbReference type="NCBI Taxonomy" id="54369"/>
    <lineage>
        <taxon>Eukaryota</taxon>
        <taxon>Metazoa</taxon>
        <taxon>Chordata</taxon>
        <taxon>Craniata</taxon>
        <taxon>Vertebrata</taxon>
        <taxon>Euteleostomi</taxon>
        <taxon>Archelosauria</taxon>
        <taxon>Archosauria</taxon>
        <taxon>Dinosauria</taxon>
        <taxon>Saurischia</taxon>
        <taxon>Theropoda</taxon>
        <taxon>Coelurosauria</taxon>
        <taxon>Aves</taxon>
        <taxon>Neognathae</taxon>
        <taxon>Neoaves</taxon>
        <taxon>Gruiformes</taxon>
        <taxon>Heliornithidae</taxon>
        <taxon>Heliornis</taxon>
    </lineage>
</organism>
<dbReference type="AlphaFoldDB" id="A0A7L2B878"/>
<evidence type="ECO:0000256" key="1">
    <source>
        <dbReference type="ARBA" id="ARBA00002381"/>
    </source>
</evidence>
<dbReference type="PANTHER" id="PTHR10573">
    <property type="entry name" value="INTERLEUKIN-2 RECEPTOR ALPHA CHAIN"/>
    <property type="match status" value="1"/>
</dbReference>
<dbReference type="Proteomes" id="UP000590868">
    <property type="component" value="Unassembled WGS sequence"/>
</dbReference>
<keyword evidence="12" id="KW-0325">Glycoprotein</keyword>